<evidence type="ECO:0000256" key="1">
    <source>
        <dbReference type="SAM" id="MobiDB-lite"/>
    </source>
</evidence>
<dbReference type="Pfam" id="PF23704">
    <property type="entry name" value="WHD_GTF3C1_N"/>
    <property type="match status" value="1"/>
</dbReference>
<dbReference type="InterPro" id="IPR044210">
    <property type="entry name" value="Tfc3-like"/>
</dbReference>
<evidence type="ECO:0000259" key="2">
    <source>
        <dbReference type="Pfam" id="PF23704"/>
    </source>
</evidence>
<evidence type="ECO:0000313" key="4">
    <source>
        <dbReference type="EMBL" id="KAK3787913.1"/>
    </source>
</evidence>
<protein>
    <recommendedName>
        <fullName evidence="6">B-block binding subunit of TFIIIC domain-containing protein</fullName>
    </recommendedName>
</protein>
<dbReference type="GO" id="GO:0006384">
    <property type="term" value="P:transcription initiation at RNA polymerase III promoter"/>
    <property type="evidence" value="ECO:0007669"/>
    <property type="project" value="InterPro"/>
</dbReference>
<dbReference type="PANTHER" id="PTHR15180:SF1">
    <property type="entry name" value="GENERAL TRANSCRIPTION FACTOR 3C POLYPEPTIDE 1"/>
    <property type="match status" value="1"/>
</dbReference>
<dbReference type="Pfam" id="PF24101">
    <property type="entry name" value="WHD_GTF3C1"/>
    <property type="match status" value="1"/>
</dbReference>
<reference evidence="4" key="1">
    <citation type="journal article" date="2023" name="G3 (Bethesda)">
        <title>A reference genome for the long-term kleptoplast-retaining sea slug Elysia crispata morphotype clarki.</title>
        <authorList>
            <person name="Eastman K.E."/>
            <person name="Pendleton A.L."/>
            <person name="Shaikh M.A."/>
            <person name="Suttiyut T."/>
            <person name="Ogas R."/>
            <person name="Tomko P."/>
            <person name="Gavelis G."/>
            <person name="Widhalm J.R."/>
            <person name="Wisecaver J.H."/>
        </authorList>
    </citation>
    <scope>NUCLEOTIDE SEQUENCE</scope>
    <source>
        <strain evidence="4">ECLA1</strain>
    </source>
</reference>
<dbReference type="InterPro" id="IPR056428">
    <property type="entry name" value="WH_GTF3C1"/>
</dbReference>
<dbReference type="InterPro" id="IPR056467">
    <property type="entry name" value="eWH_GTF3C1"/>
</dbReference>
<feature type="domain" description="General transcription factor 3C polypeptide 1 winged-helix" evidence="2">
    <location>
        <begin position="7"/>
        <end position="59"/>
    </location>
</feature>
<dbReference type="Proteomes" id="UP001283361">
    <property type="component" value="Unassembled WGS sequence"/>
</dbReference>
<feature type="region of interest" description="Disordered" evidence="1">
    <location>
        <begin position="1018"/>
        <end position="1085"/>
    </location>
</feature>
<proteinExistence type="predicted"/>
<feature type="region of interest" description="Disordered" evidence="1">
    <location>
        <begin position="1369"/>
        <end position="1421"/>
    </location>
</feature>
<dbReference type="GO" id="GO:0005634">
    <property type="term" value="C:nucleus"/>
    <property type="evidence" value="ECO:0007669"/>
    <property type="project" value="UniProtKB-SubCell"/>
</dbReference>
<accession>A0AAE1AHT9</accession>
<dbReference type="GO" id="GO:0003677">
    <property type="term" value="F:DNA binding"/>
    <property type="evidence" value="ECO:0007669"/>
    <property type="project" value="UniProtKB-KW"/>
</dbReference>
<feature type="compositionally biased region" description="Basic and acidic residues" evidence="1">
    <location>
        <begin position="1567"/>
        <end position="1585"/>
    </location>
</feature>
<comment type="caution">
    <text evidence="4">The sequence shown here is derived from an EMBL/GenBank/DDBJ whole genome shotgun (WGS) entry which is preliminary data.</text>
</comment>
<feature type="compositionally biased region" description="Basic residues" evidence="1">
    <location>
        <begin position="1041"/>
        <end position="1055"/>
    </location>
</feature>
<feature type="compositionally biased region" description="Basic residues" evidence="1">
    <location>
        <begin position="1064"/>
        <end position="1078"/>
    </location>
</feature>
<evidence type="ECO:0000313" key="5">
    <source>
        <dbReference type="Proteomes" id="UP001283361"/>
    </source>
</evidence>
<feature type="region of interest" description="Disordered" evidence="1">
    <location>
        <begin position="1545"/>
        <end position="1585"/>
    </location>
</feature>
<gene>
    <name evidence="4" type="ORF">RRG08_008047</name>
</gene>
<dbReference type="PANTHER" id="PTHR15180">
    <property type="entry name" value="GENERAL TRANSCRIPTION FACTOR 3C POLYPEPTIDE 1"/>
    <property type="match status" value="1"/>
</dbReference>
<sequence>MDFPGIIEEIALEGLDGITLEALWKRLENRPGFSKGPIDDDIRRYIWNLLTTHKVLQYFVLPKPRPELVIFKYNDCVKKSSLKCALPVEIPEDIYSRTIVAKNGVMGCCDHFETRKDITEKIRGKEQEGNISLEDANQRWGQTLVIVASQRCRDMVLLQTCDKSIQSEFYSFLELIGRSRYDGEVTYCRTKRGLCNPIAKNFSTTKNTFARLDVLTSLGLATKQIFIMTYQEPHWVNQVRICHLKRFYTRSQANYEALLNTLTSRLSDAPNKTAPFYNIMRELDIKPELFYKVHKRVVNHFSVRNVTRRSYFKNNPTADKDNAEHERAFTGAVSKHCVKLVTLLKAYCGTDNVEDEEDEDESLMEDDIDESAIKGDETMDKSNTAISCSRGLPSVDDSILHQVIAMIQQGGEEGINPSMVKKKLNLSRMNMKYIVRELRALNAVGTVRKFLGKQRAEMWVLPKFAEMEKTKMKSPTGADAEKTEEDKRNEISTSETEIPEEVCNISTEEEGELDARLREIKVTCTIQRPETISCPSENDDPVKAARKRLVLNKLKSKRVYSSKSHIYQEVLSNEKDRGWKMKVCRKSVTRIIESLYMEGRLEYLNVQLFEKSDESRQMIIFPGVGLDDPFIKKAVVEYANAVLRYRENRHGSKITESKESSKLSHQDENFTRYHAVADLGLISVFKMLTSGLEELEKKGPPVKKSKTNISKMERTESLYEYLHYVLYNYLGCSDQDIEKKDVIDEIEEPLPVYLDVQDWRRYLPPLYLHNATALQKIRAGSGSCMVGDIMLNIPLIKIWNLLNRPTELKDVLGHFVEDQQLLNVPLCRLPKQVVVELTTRKRFMPRLTEDLILLSHLGLLSYGPRQRCNNMEFGSIFLHKKAILLDTRTSLPSHIMTKSPDGKSFPVLHYALDTREDLAQYWIDLQIISLNTQLGARKKADIPGNHGNVSLLSVSKPTTFEEIKKRTESDWLPGDRRGVAGLDSCLMTHMIRNWRKGVPQLQCSTRLKAIPVSTIPHLSQVQESEGNERKVPGQEDEPPSKKKKMAVAIKSKKSKSSLDADGLKKKKVSKPKSPKPKKRPDGISAYSSQFDAKDYKAMGAMRRIRSYFTPLENGLILLCQLAGYLLNPRYPCVNRTVIRDIMHENLPESHDKTTAAIKGKIARLSYDSNFKLHMAVFLAQVKSDKPLLAKYSGKQPLFQSPEMVSLYRQLVMDLKKKFSTPKHTQEISLPECVQHLNQNYKVENTAKMFDISNFDEPLKTLADIRTLVCAELIETFLHLDSLLSSVSIYITFSKFDDQELIEAYESLKTREVIVKLKRSEKDQKRLVTNTAILNSYKCKKVHQEAIRSLLPEKIFFNVGQVIRLLQRPSSDVPRTTTPKSSTSTTFSPVSLTQSDISQTRPKDEENIETNLDNNDASKEDDKNEHFVSLEIEKLQGGASLSVVCLAAVDLIKMDLKIPDENVVLDKVGQRKLGLDNPKVSRRRPTTLEKGPDGKRIVKRSLKKRHLDSEDEEQNEYSTVMWPLSRKFATTECPLTGNAKISLQQQQRFMARQQGSSPAASPASSIKLQEKTTDKEGGQETDKVDPRYIAETDQGADTATARDCEMRTCALPTAGDTSNTIPLGTSVAINATSNGTNSSSHCGSNTVVGPINSGTGESVILLPSMQLRYHSNNKEESSVNHLPRFVAWVASSCLMTLARTSYIHRLNLMVADCAIGRHFSLVPMKTQFYLKITNKSRSGTSVSLNTFSSIQNSSVSLESSNAEDRSRLVEEMDLDKATASEQDPCLSQTLGRISMENHGKDAWRIHNSPKTSEAVKPPVECRRKSKIGEGVVPQETFLSNFGEPDKYKALIERLEMCFQSADLDKDIDQAELVALLPTHIVDDGLKLYSLLDAAGAMGMDERDVQRGFFPVVKGFFFTPQRPFEKQVGTTLPAAGKKMCGRNII</sequence>
<feature type="compositionally biased region" description="Low complexity" evidence="1">
    <location>
        <begin position="1373"/>
        <end position="1392"/>
    </location>
</feature>
<dbReference type="EMBL" id="JAWDGP010001825">
    <property type="protein sequence ID" value="KAK3787913.1"/>
    <property type="molecule type" value="Genomic_DNA"/>
</dbReference>
<keyword evidence="5" id="KW-1185">Reference proteome</keyword>
<feature type="compositionally biased region" description="Low complexity" evidence="1">
    <location>
        <begin position="1545"/>
        <end position="1564"/>
    </location>
</feature>
<dbReference type="GO" id="GO:0000127">
    <property type="term" value="C:transcription factor TFIIIC complex"/>
    <property type="evidence" value="ECO:0007669"/>
    <property type="project" value="InterPro"/>
</dbReference>
<feature type="domain" description="GTF3C1 extended winged-helix" evidence="3">
    <location>
        <begin position="543"/>
        <end position="633"/>
    </location>
</feature>
<evidence type="ECO:0000259" key="3">
    <source>
        <dbReference type="Pfam" id="PF24101"/>
    </source>
</evidence>
<feature type="region of interest" description="Disordered" evidence="1">
    <location>
        <begin position="470"/>
        <end position="502"/>
    </location>
</feature>
<dbReference type="GO" id="GO:0042791">
    <property type="term" value="P:5S class rRNA transcription by RNA polymerase III"/>
    <property type="evidence" value="ECO:0007669"/>
    <property type="project" value="TreeGrafter"/>
</dbReference>
<name>A0AAE1AHT9_9GAST</name>
<evidence type="ECO:0008006" key="6">
    <source>
        <dbReference type="Google" id="ProtNLM"/>
    </source>
</evidence>
<organism evidence="4 5">
    <name type="scientific">Elysia crispata</name>
    <name type="common">lettuce slug</name>
    <dbReference type="NCBI Taxonomy" id="231223"/>
    <lineage>
        <taxon>Eukaryota</taxon>
        <taxon>Metazoa</taxon>
        <taxon>Spiralia</taxon>
        <taxon>Lophotrochozoa</taxon>
        <taxon>Mollusca</taxon>
        <taxon>Gastropoda</taxon>
        <taxon>Heterobranchia</taxon>
        <taxon>Euthyneura</taxon>
        <taxon>Panpulmonata</taxon>
        <taxon>Sacoglossa</taxon>
        <taxon>Placobranchoidea</taxon>
        <taxon>Plakobranchidae</taxon>
        <taxon>Elysia</taxon>
    </lineage>
</organism>
<feature type="compositionally biased region" description="Basic and acidic residues" evidence="1">
    <location>
        <begin position="479"/>
        <end position="490"/>
    </location>
</feature>